<evidence type="ECO:0000256" key="3">
    <source>
        <dbReference type="ARBA" id="ARBA00022692"/>
    </source>
</evidence>
<dbReference type="PANTHER" id="PTHR30026:SF23">
    <property type="entry name" value="TO APRF-PUTATIVE OUTER MEMBRANE EFFLUX PROTEIN OR SECRETED ALKALINE PHOSPHATASE-RELATED"/>
    <property type="match status" value="1"/>
</dbReference>
<keyword evidence="4" id="KW-0472">Membrane</keyword>
<keyword evidence="6" id="KW-0732">Signal</keyword>
<evidence type="ECO:0000256" key="1">
    <source>
        <dbReference type="ARBA" id="ARBA00004442"/>
    </source>
</evidence>
<gene>
    <name evidence="7" type="ORF">AZI86_14950</name>
</gene>
<protein>
    <recommendedName>
        <fullName evidence="9">TolC family protein</fullName>
    </recommendedName>
</protein>
<dbReference type="SUPFAM" id="SSF56954">
    <property type="entry name" value="Outer membrane efflux proteins (OEP)"/>
    <property type="match status" value="1"/>
</dbReference>
<keyword evidence="2" id="KW-1134">Transmembrane beta strand</keyword>
<sequence>MKNNALVGLFCLAFGSQALAMDLQEYLKSVLEKNKNVQSYEASQAAAEERRIAGDIELVPMLSAGVNYMDDTSPLGQFAQLGASKTIATDAKVVLSKKFSSGTDVALSGTAAEIQNEGNLFVPAFQNFAYGTLGLSLSQSLWKDAFGSGTRLRWQRQDAVTQAEVGRYDLQKKLLLVEAEAAYWDYIYLQENVKIGRASLERAKRIEGWTRRRTNDGISDRADLYSAQALVAARQLQLVSAEDEFAAAKRKIRDYLELSDADSFPEITGDISKPRTLTSMVDGKPDQSGRQRVMALEAYMMALNARASALVAKETDNAYRPDFVLSGAYNTNSFETEARIPDISGHLADTDRPTWKVGLNMVYMFDTSVKNSARGAARKDALAAQLMSEKKNLESETQWIELNRRYSEMSKRVENASEMSRLQSAAAKAQTDLFNKGRSITATVINAEEDSGAAELNLTKLKSEQRKMEAQGRLFVVIEEK</sequence>
<keyword evidence="8" id="KW-1185">Reference proteome</keyword>
<feature type="signal peptide" evidence="6">
    <location>
        <begin position="1"/>
        <end position="20"/>
    </location>
</feature>
<keyword evidence="5" id="KW-0998">Cell outer membrane</keyword>
<evidence type="ECO:0000313" key="8">
    <source>
        <dbReference type="Proteomes" id="UP000075320"/>
    </source>
</evidence>
<reference evidence="7 8" key="1">
    <citation type="submission" date="2016-03" db="EMBL/GenBank/DDBJ databases">
        <authorList>
            <person name="Ploux O."/>
        </authorList>
    </citation>
    <scope>NUCLEOTIDE SEQUENCE [LARGE SCALE GENOMIC DNA]</scope>
    <source>
        <strain evidence="7 8">R0</strain>
    </source>
</reference>
<comment type="caution">
    <text evidence="7">The sequence shown here is derived from an EMBL/GenBank/DDBJ whole genome shotgun (WGS) entry which is preliminary data.</text>
</comment>
<accession>A0A150WJY3</accession>
<dbReference type="EMBL" id="LUKE01000003">
    <property type="protein sequence ID" value="KYG64097.1"/>
    <property type="molecule type" value="Genomic_DNA"/>
</dbReference>
<dbReference type="Gene3D" id="1.20.1600.10">
    <property type="entry name" value="Outer membrane efflux proteins (OEP)"/>
    <property type="match status" value="1"/>
</dbReference>
<evidence type="ECO:0000256" key="4">
    <source>
        <dbReference type="ARBA" id="ARBA00023136"/>
    </source>
</evidence>
<organism evidence="7 8">
    <name type="scientific">Bdellovibrio bacteriovorus</name>
    <dbReference type="NCBI Taxonomy" id="959"/>
    <lineage>
        <taxon>Bacteria</taxon>
        <taxon>Pseudomonadati</taxon>
        <taxon>Bdellovibrionota</taxon>
        <taxon>Bdellovibrionia</taxon>
        <taxon>Bdellovibrionales</taxon>
        <taxon>Pseudobdellovibrionaceae</taxon>
        <taxon>Bdellovibrio</taxon>
    </lineage>
</organism>
<dbReference type="GO" id="GO:0015288">
    <property type="term" value="F:porin activity"/>
    <property type="evidence" value="ECO:0007669"/>
    <property type="project" value="TreeGrafter"/>
</dbReference>
<dbReference type="GO" id="GO:0015562">
    <property type="term" value="F:efflux transmembrane transporter activity"/>
    <property type="evidence" value="ECO:0007669"/>
    <property type="project" value="InterPro"/>
</dbReference>
<feature type="chain" id="PRO_5007573220" description="TolC family protein" evidence="6">
    <location>
        <begin position="21"/>
        <end position="481"/>
    </location>
</feature>
<proteinExistence type="predicted"/>
<evidence type="ECO:0000256" key="2">
    <source>
        <dbReference type="ARBA" id="ARBA00022452"/>
    </source>
</evidence>
<dbReference type="InterPro" id="IPR051906">
    <property type="entry name" value="TolC-like"/>
</dbReference>
<comment type="subcellular location">
    <subcellularLocation>
        <location evidence="1">Cell outer membrane</location>
    </subcellularLocation>
</comment>
<evidence type="ECO:0008006" key="9">
    <source>
        <dbReference type="Google" id="ProtNLM"/>
    </source>
</evidence>
<dbReference type="OrthoDB" id="5288389at2"/>
<dbReference type="GO" id="GO:1990281">
    <property type="term" value="C:efflux pump complex"/>
    <property type="evidence" value="ECO:0007669"/>
    <property type="project" value="TreeGrafter"/>
</dbReference>
<dbReference type="GO" id="GO:0009279">
    <property type="term" value="C:cell outer membrane"/>
    <property type="evidence" value="ECO:0007669"/>
    <property type="project" value="UniProtKB-SubCell"/>
</dbReference>
<evidence type="ECO:0000313" key="7">
    <source>
        <dbReference type="EMBL" id="KYG64097.1"/>
    </source>
</evidence>
<dbReference type="Proteomes" id="UP000075320">
    <property type="component" value="Unassembled WGS sequence"/>
</dbReference>
<evidence type="ECO:0000256" key="5">
    <source>
        <dbReference type="ARBA" id="ARBA00023237"/>
    </source>
</evidence>
<evidence type="ECO:0000256" key="6">
    <source>
        <dbReference type="SAM" id="SignalP"/>
    </source>
</evidence>
<dbReference type="RefSeq" id="WP_061836063.1">
    <property type="nucleotide sequence ID" value="NZ_LUKE01000003.1"/>
</dbReference>
<name>A0A150WJY3_BDEBC</name>
<dbReference type="PANTHER" id="PTHR30026">
    <property type="entry name" value="OUTER MEMBRANE PROTEIN TOLC"/>
    <property type="match status" value="1"/>
</dbReference>
<dbReference type="AlphaFoldDB" id="A0A150WJY3"/>
<keyword evidence="3" id="KW-0812">Transmembrane</keyword>